<dbReference type="EMBL" id="SNVV01000004">
    <property type="protein sequence ID" value="TDN53893.1"/>
    <property type="molecule type" value="Genomic_DNA"/>
</dbReference>
<dbReference type="GO" id="GO:0009279">
    <property type="term" value="C:cell outer membrane"/>
    <property type="evidence" value="ECO:0007669"/>
    <property type="project" value="UniProtKB-SubCell"/>
</dbReference>
<feature type="domain" description="OmpA-like" evidence="7">
    <location>
        <begin position="82"/>
        <end position="198"/>
    </location>
</feature>
<evidence type="ECO:0000256" key="3">
    <source>
        <dbReference type="ARBA" id="ARBA00023237"/>
    </source>
</evidence>
<evidence type="ECO:0000256" key="6">
    <source>
        <dbReference type="SAM" id="SignalP"/>
    </source>
</evidence>
<dbReference type="InterPro" id="IPR006665">
    <property type="entry name" value="OmpA-like"/>
</dbReference>
<evidence type="ECO:0000256" key="2">
    <source>
        <dbReference type="ARBA" id="ARBA00023136"/>
    </source>
</evidence>
<dbReference type="PRINTS" id="PR01023">
    <property type="entry name" value="NAFLGMOTY"/>
</dbReference>
<protein>
    <submittedName>
        <fullName evidence="8">Outer membrane protein OmpA-like peptidoglycan-associated protein</fullName>
    </submittedName>
</protein>
<dbReference type="AlphaFoldDB" id="A0A4R6E7G8"/>
<comment type="caution">
    <text evidence="8">The sequence shown here is derived from an EMBL/GenBank/DDBJ whole genome shotgun (WGS) entry which is preliminary data.</text>
</comment>
<evidence type="ECO:0000313" key="8">
    <source>
        <dbReference type="EMBL" id="TDN53893.1"/>
    </source>
</evidence>
<dbReference type="Proteomes" id="UP000295129">
    <property type="component" value="Unassembled WGS sequence"/>
</dbReference>
<dbReference type="Gene3D" id="3.30.1330.60">
    <property type="entry name" value="OmpA-like domain"/>
    <property type="match status" value="1"/>
</dbReference>
<dbReference type="PANTHER" id="PTHR30329">
    <property type="entry name" value="STATOR ELEMENT OF FLAGELLAR MOTOR COMPLEX"/>
    <property type="match status" value="1"/>
</dbReference>
<evidence type="ECO:0000313" key="9">
    <source>
        <dbReference type="Proteomes" id="UP000295129"/>
    </source>
</evidence>
<evidence type="ECO:0000256" key="1">
    <source>
        <dbReference type="ARBA" id="ARBA00004442"/>
    </source>
</evidence>
<dbReference type="PROSITE" id="PS51123">
    <property type="entry name" value="OMPA_2"/>
    <property type="match status" value="1"/>
</dbReference>
<keyword evidence="6" id="KW-0732">Signal</keyword>
<gene>
    <name evidence="8" type="ORF">C7389_104248</name>
</gene>
<keyword evidence="3" id="KW-0998">Cell outer membrane</keyword>
<evidence type="ECO:0000256" key="4">
    <source>
        <dbReference type="PROSITE-ProRule" id="PRU00473"/>
    </source>
</evidence>
<organism evidence="8 9">
    <name type="scientific">Azoarcus indigens</name>
    <dbReference type="NCBI Taxonomy" id="29545"/>
    <lineage>
        <taxon>Bacteria</taxon>
        <taxon>Pseudomonadati</taxon>
        <taxon>Pseudomonadota</taxon>
        <taxon>Betaproteobacteria</taxon>
        <taxon>Rhodocyclales</taxon>
        <taxon>Zoogloeaceae</taxon>
        <taxon>Azoarcus</taxon>
    </lineage>
</organism>
<dbReference type="Pfam" id="PF00691">
    <property type="entry name" value="OmpA"/>
    <property type="match status" value="1"/>
</dbReference>
<dbReference type="PROSITE" id="PS51257">
    <property type="entry name" value="PROKAR_LIPOPROTEIN"/>
    <property type="match status" value="1"/>
</dbReference>
<dbReference type="PRINTS" id="PR01021">
    <property type="entry name" value="OMPADOMAIN"/>
</dbReference>
<dbReference type="InterPro" id="IPR006664">
    <property type="entry name" value="OMP_bac"/>
</dbReference>
<proteinExistence type="predicted"/>
<reference evidence="8 9" key="1">
    <citation type="submission" date="2019-03" db="EMBL/GenBank/DDBJ databases">
        <title>Genomic Encyclopedia of Type Strains, Phase IV (KMG-IV): sequencing the most valuable type-strain genomes for metagenomic binning, comparative biology and taxonomic classification.</title>
        <authorList>
            <person name="Goeker M."/>
        </authorList>
    </citation>
    <scope>NUCLEOTIDE SEQUENCE [LARGE SCALE GENOMIC DNA]</scope>
    <source>
        <strain evidence="8 9">DSM 12121</strain>
    </source>
</reference>
<evidence type="ECO:0000256" key="5">
    <source>
        <dbReference type="SAM" id="MobiDB-lite"/>
    </source>
</evidence>
<feature type="chain" id="PRO_5020302341" evidence="6">
    <location>
        <begin position="20"/>
        <end position="198"/>
    </location>
</feature>
<evidence type="ECO:0000259" key="7">
    <source>
        <dbReference type="PROSITE" id="PS51123"/>
    </source>
</evidence>
<comment type="subcellular location">
    <subcellularLocation>
        <location evidence="1">Cell outer membrane</location>
    </subcellularLocation>
</comment>
<dbReference type="InterPro" id="IPR050330">
    <property type="entry name" value="Bact_OuterMem_StrucFunc"/>
</dbReference>
<feature type="signal peptide" evidence="6">
    <location>
        <begin position="1"/>
        <end position="19"/>
    </location>
</feature>
<dbReference type="SUPFAM" id="SSF103088">
    <property type="entry name" value="OmpA-like"/>
    <property type="match status" value="1"/>
</dbReference>
<feature type="region of interest" description="Disordered" evidence="5">
    <location>
        <begin position="26"/>
        <end position="54"/>
    </location>
</feature>
<keyword evidence="2 4" id="KW-0472">Membrane</keyword>
<dbReference type="InterPro" id="IPR036737">
    <property type="entry name" value="OmpA-like_sf"/>
</dbReference>
<dbReference type="CDD" id="cd07185">
    <property type="entry name" value="OmpA_C-like"/>
    <property type="match status" value="1"/>
</dbReference>
<sequence length="198" mass="20737">MIRSKLLPACLAMLLCACAATPPAGNPQAARGSGAAPSTGSAPRTATTTANGASTVNWNTLRTDLATALKGVPDVEISPAPEGLQLRLPVSNGFDSGKAVPRQPLTRMLDAVVAPLAAYPRVAIHVVGHTDSIGSEMYNLKLSISRAEAVTEYLRSQGLGLERLSSDGKGEAEPIADNAREPGRARNRRVEIYLRAMP</sequence>
<keyword evidence="9" id="KW-1185">Reference proteome</keyword>
<dbReference type="PANTHER" id="PTHR30329:SF21">
    <property type="entry name" value="LIPOPROTEIN YIAD-RELATED"/>
    <property type="match status" value="1"/>
</dbReference>
<feature type="compositionally biased region" description="Polar residues" evidence="5">
    <location>
        <begin position="36"/>
        <end position="54"/>
    </location>
</feature>
<dbReference type="RefSeq" id="WP_246034668.1">
    <property type="nucleotide sequence ID" value="NZ_SNVV01000004.1"/>
</dbReference>
<accession>A0A4R6E7G8</accession>
<name>A0A4R6E7G8_9RHOO</name>